<gene>
    <name evidence="2" type="ORF">B0T10DRAFT_583883</name>
</gene>
<dbReference type="AlphaFoldDB" id="A0A9P8WGQ9"/>
<evidence type="ECO:0000256" key="1">
    <source>
        <dbReference type="SAM" id="MobiDB-lite"/>
    </source>
</evidence>
<dbReference type="Proteomes" id="UP000777438">
    <property type="component" value="Unassembled WGS sequence"/>
</dbReference>
<accession>A0A9P8WGQ9</accession>
<sequence length="559" mass="61925">MSSLWGSPSGTEHSRVPDSVRYRPLKEFLATQGKLSEPVSPAQPPPTPPKNGTEATPQLLPTEALKSRLADPLSMPTDTKTDQRTVGALALPTSDESGHDKHAPLPTPLQVIEAHVPGGTELPSKANLSTPSWSVSDLGSRTSSSPVAVQSDASSAGPWETIAKERGRDRSATTSQRPLDIATGEWAARQHNPPIAEFLHDGTRGPNSNQCDINTDDGTLLAPVMQPQTHKTHTSGPCHDIRDIGWRQENMSSANWIARERKRRIDLADKIRTQVSQAKLDQNNQLHQKPKCEAPPEEESWPTAECLLRPATPLDISGIVEVVNAEMAQEYPQILRTVPVRSKGIVDIYQDCQRSLRPFIVAVASENDFLDRSKWPKGADKVYAEYVQFKNSQESSGTGTILGFAFVSDARMGLFGEPCHGSRFAGRITVLVHPDNRGKLYGSALLDRILLSVAVYHRSVVDYKWECPSPALVYEHPVTKNQRKYARLHIEGLFARKDGDKEAWVDKMLEKFEFKKIGRFGEAVRTETGAWLDSVMWELESRPVTEITGDETQRRIGMD</sequence>
<organism evidence="2 3">
    <name type="scientific">Thelonectria olida</name>
    <dbReference type="NCBI Taxonomy" id="1576542"/>
    <lineage>
        <taxon>Eukaryota</taxon>
        <taxon>Fungi</taxon>
        <taxon>Dikarya</taxon>
        <taxon>Ascomycota</taxon>
        <taxon>Pezizomycotina</taxon>
        <taxon>Sordariomycetes</taxon>
        <taxon>Hypocreomycetidae</taxon>
        <taxon>Hypocreales</taxon>
        <taxon>Nectriaceae</taxon>
        <taxon>Thelonectria</taxon>
    </lineage>
</organism>
<evidence type="ECO:0008006" key="4">
    <source>
        <dbReference type="Google" id="ProtNLM"/>
    </source>
</evidence>
<comment type="caution">
    <text evidence="2">The sequence shown here is derived from an EMBL/GenBank/DDBJ whole genome shotgun (WGS) entry which is preliminary data.</text>
</comment>
<proteinExistence type="predicted"/>
<evidence type="ECO:0000313" key="2">
    <source>
        <dbReference type="EMBL" id="KAH6897163.1"/>
    </source>
</evidence>
<reference evidence="2 3" key="1">
    <citation type="journal article" date="2021" name="Nat. Commun.">
        <title>Genetic determinants of endophytism in the Arabidopsis root mycobiome.</title>
        <authorList>
            <person name="Mesny F."/>
            <person name="Miyauchi S."/>
            <person name="Thiergart T."/>
            <person name="Pickel B."/>
            <person name="Atanasova L."/>
            <person name="Karlsson M."/>
            <person name="Huettel B."/>
            <person name="Barry K.W."/>
            <person name="Haridas S."/>
            <person name="Chen C."/>
            <person name="Bauer D."/>
            <person name="Andreopoulos W."/>
            <person name="Pangilinan J."/>
            <person name="LaButti K."/>
            <person name="Riley R."/>
            <person name="Lipzen A."/>
            <person name="Clum A."/>
            <person name="Drula E."/>
            <person name="Henrissat B."/>
            <person name="Kohler A."/>
            <person name="Grigoriev I.V."/>
            <person name="Martin F.M."/>
            <person name="Hacquard S."/>
        </authorList>
    </citation>
    <scope>NUCLEOTIDE SEQUENCE [LARGE SCALE GENOMIC DNA]</scope>
    <source>
        <strain evidence="2 3">MPI-CAGE-CH-0241</strain>
    </source>
</reference>
<feature type="compositionally biased region" description="Basic and acidic residues" evidence="1">
    <location>
        <begin position="162"/>
        <end position="171"/>
    </location>
</feature>
<feature type="compositionally biased region" description="Polar residues" evidence="1">
    <location>
        <begin position="126"/>
        <end position="154"/>
    </location>
</feature>
<keyword evidence="3" id="KW-1185">Reference proteome</keyword>
<feature type="compositionally biased region" description="Polar residues" evidence="1">
    <location>
        <begin position="1"/>
        <end position="11"/>
    </location>
</feature>
<protein>
    <recommendedName>
        <fullName evidence="4">Acyl-CoA N-acyltransferase</fullName>
    </recommendedName>
</protein>
<dbReference type="InterPro" id="IPR016181">
    <property type="entry name" value="Acyl_CoA_acyltransferase"/>
</dbReference>
<feature type="region of interest" description="Disordered" evidence="1">
    <location>
        <begin position="1"/>
        <end position="105"/>
    </location>
</feature>
<evidence type="ECO:0000313" key="3">
    <source>
        <dbReference type="Proteomes" id="UP000777438"/>
    </source>
</evidence>
<dbReference type="Gene3D" id="3.40.630.30">
    <property type="match status" value="1"/>
</dbReference>
<feature type="compositionally biased region" description="Basic and acidic residues" evidence="1">
    <location>
        <begin position="12"/>
        <end position="26"/>
    </location>
</feature>
<name>A0A9P8WGQ9_9HYPO</name>
<dbReference type="EMBL" id="JAGPYM010000003">
    <property type="protein sequence ID" value="KAH6897163.1"/>
    <property type="molecule type" value="Genomic_DNA"/>
</dbReference>
<feature type="region of interest" description="Disordered" evidence="1">
    <location>
        <begin position="118"/>
        <end position="177"/>
    </location>
</feature>
<dbReference type="OrthoDB" id="2129362at2759"/>
<dbReference type="SUPFAM" id="SSF55729">
    <property type="entry name" value="Acyl-CoA N-acyltransferases (Nat)"/>
    <property type="match status" value="1"/>
</dbReference>